<gene>
    <name evidence="3" type="ORF">GJV85_08425</name>
</gene>
<organism evidence="3 4">
    <name type="scientific">Sulfurimonas aquatica</name>
    <dbReference type="NCBI Taxonomy" id="2672570"/>
    <lineage>
        <taxon>Bacteria</taxon>
        <taxon>Pseudomonadati</taxon>
        <taxon>Campylobacterota</taxon>
        <taxon>Epsilonproteobacteria</taxon>
        <taxon>Campylobacterales</taxon>
        <taxon>Sulfurimonadaceae</taxon>
        <taxon>Sulfurimonas</taxon>
    </lineage>
</organism>
<dbReference type="GO" id="GO:0016020">
    <property type="term" value="C:membrane"/>
    <property type="evidence" value="ECO:0007669"/>
    <property type="project" value="InterPro"/>
</dbReference>
<feature type="transmembrane region" description="Helical" evidence="1">
    <location>
        <begin position="115"/>
        <end position="134"/>
    </location>
</feature>
<reference evidence="3" key="2">
    <citation type="submission" date="2021-04" db="EMBL/GenBank/DDBJ databases">
        <title>Isolation and characterization of a novel species of the genus Sulfurimonas.</title>
        <authorList>
            <person name="Fukui M."/>
        </authorList>
    </citation>
    <scope>NUCLEOTIDE SEQUENCE</scope>
    <source>
        <strain evidence="3">H1576</strain>
    </source>
</reference>
<evidence type="ECO:0000259" key="2">
    <source>
        <dbReference type="Pfam" id="PF06580"/>
    </source>
</evidence>
<dbReference type="Proteomes" id="UP000671852">
    <property type="component" value="Chromosome"/>
</dbReference>
<dbReference type="EMBL" id="CP046072">
    <property type="protein sequence ID" value="QSZ42135.1"/>
    <property type="molecule type" value="Genomic_DNA"/>
</dbReference>
<keyword evidence="1" id="KW-0472">Membrane</keyword>
<dbReference type="GO" id="GO:0000155">
    <property type="term" value="F:phosphorelay sensor kinase activity"/>
    <property type="evidence" value="ECO:0007669"/>
    <property type="project" value="InterPro"/>
</dbReference>
<feature type="domain" description="Signal transduction histidine kinase internal region" evidence="2">
    <location>
        <begin position="154"/>
        <end position="230"/>
    </location>
</feature>
<keyword evidence="1" id="KW-1133">Transmembrane helix</keyword>
<evidence type="ECO:0000313" key="3">
    <source>
        <dbReference type="EMBL" id="QSZ42135.1"/>
    </source>
</evidence>
<dbReference type="InterPro" id="IPR050640">
    <property type="entry name" value="Bact_2-comp_sensor_kinase"/>
</dbReference>
<dbReference type="InterPro" id="IPR010559">
    <property type="entry name" value="Sig_transdc_His_kin_internal"/>
</dbReference>
<name>A0A975B102_9BACT</name>
<dbReference type="KEGG" id="saqt:GJV85_08425"/>
<feature type="transmembrane region" description="Helical" evidence="1">
    <location>
        <begin position="75"/>
        <end position="100"/>
    </location>
</feature>
<keyword evidence="3" id="KW-0418">Kinase</keyword>
<keyword evidence="4" id="KW-1185">Reference proteome</keyword>
<dbReference type="InterPro" id="IPR036890">
    <property type="entry name" value="HATPase_C_sf"/>
</dbReference>
<dbReference type="Pfam" id="PF06580">
    <property type="entry name" value="His_kinase"/>
    <property type="match status" value="1"/>
</dbReference>
<accession>A0A975B102</accession>
<dbReference type="PANTHER" id="PTHR34220">
    <property type="entry name" value="SENSOR HISTIDINE KINASE YPDA"/>
    <property type="match status" value="1"/>
</dbReference>
<dbReference type="Gene3D" id="3.30.565.10">
    <property type="entry name" value="Histidine kinase-like ATPase, C-terminal domain"/>
    <property type="match status" value="1"/>
</dbReference>
<proteinExistence type="predicted"/>
<reference evidence="3" key="1">
    <citation type="submission" date="2019-11" db="EMBL/GenBank/DDBJ databases">
        <authorList>
            <person name="Kojima H."/>
        </authorList>
    </citation>
    <scope>NUCLEOTIDE SEQUENCE</scope>
    <source>
        <strain evidence="3">H1576</strain>
    </source>
</reference>
<dbReference type="SUPFAM" id="SSF55874">
    <property type="entry name" value="ATPase domain of HSP90 chaperone/DNA topoisomerase II/histidine kinase"/>
    <property type="match status" value="1"/>
</dbReference>
<dbReference type="RefSeq" id="WP_207560950.1">
    <property type="nucleotide sequence ID" value="NZ_CP046072.1"/>
</dbReference>
<sequence>MYNIALHIKSRDWIYILIIGVFFGMFMSSLGYILLEYPWLDGAFFGVILGFSITTFSLVFISYMNKNILPRLKEVYWLPLSIVFSFLSGFLGTMVGIYIAEFISIELIPAFREQIVIISILIGILTYIVGALLYRFVKMRNQKDVIDNEYIQSRLRSLETQLNPHFLFNALNSIAELIHHDKDKAEMAILKVSSFLRNTMNEQALLTLKDEIKNVGEYIELENIRFSDKIHLEITGEIPRWSVPKFSLQLIVENAIKHSFVSNKESLNIKLSFDMRHKIIKIENDGLAMQKKSFGVGLSNLNQRLELLCKGSLSVESLERSLFYIDLGECCENTNS</sequence>
<evidence type="ECO:0000256" key="1">
    <source>
        <dbReference type="SAM" id="Phobius"/>
    </source>
</evidence>
<protein>
    <submittedName>
        <fullName evidence="3">Sensor histidine kinase</fullName>
    </submittedName>
</protein>
<feature type="transmembrane region" description="Helical" evidence="1">
    <location>
        <begin position="39"/>
        <end position="63"/>
    </location>
</feature>
<dbReference type="AlphaFoldDB" id="A0A975B102"/>
<dbReference type="PANTHER" id="PTHR34220:SF7">
    <property type="entry name" value="SENSOR HISTIDINE KINASE YPDA"/>
    <property type="match status" value="1"/>
</dbReference>
<feature type="transmembrane region" description="Helical" evidence="1">
    <location>
        <begin position="12"/>
        <end position="33"/>
    </location>
</feature>
<evidence type="ECO:0000313" key="4">
    <source>
        <dbReference type="Proteomes" id="UP000671852"/>
    </source>
</evidence>
<keyword evidence="1" id="KW-0812">Transmembrane</keyword>
<keyword evidence="3" id="KW-0808">Transferase</keyword>